<dbReference type="Proteomes" id="UP000177870">
    <property type="component" value="Chromosome"/>
</dbReference>
<protein>
    <submittedName>
        <fullName evidence="1">Thylakoid-associated protein</fullName>
    </submittedName>
</protein>
<dbReference type="KEGG" id="mpro:BJP34_02405"/>
<dbReference type="EMBL" id="CP017599">
    <property type="protein sequence ID" value="AOW98448.1"/>
    <property type="molecule type" value="Genomic_DNA"/>
</dbReference>
<dbReference type="OrthoDB" id="465245at2"/>
<organism evidence="1 2">
    <name type="scientific">Moorena producens PAL-8-15-08-1</name>
    <dbReference type="NCBI Taxonomy" id="1458985"/>
    <lineage>
        <taxon>Bacteria</taxon>
        <taxon>Bacillati</taxon>
        <taxon>Cyanobacteriota</taxon>
        <taxon>Cyanophyceae</taxon>
        <taxon>Coleofasciculales</taxon>
        <taxon>Coleofasciculaceae</taxon>
        <taxon>Moorena</taxon>
    </lineage>
</organism>
<dbReference type="AlphaFoldDB" id="A0A1D8TLC5"/>
<evidence type="ECO:0000313" key="2">
    <source>
        <dbReference type="Proteomes" id="UP000177870"/>
    </source>
</evidence>
<gene>
    <name evidence="1" type="ORF">BJP34_02405</name>
</gene>
<sequence length="104" mass="11741">MANPSSTEAIETLAAEIGDKVYIDVAKWHLYLRDAHLHTTLAEQFYPLLIGNTNTITEDQMMPILQSISVKLGGGKRQVPLADLLPMQCQMDLIDILEEYQRQL</sequence>
<dbReference type="STRING" id="1458985.BJP34_02405"/>
<dbReference type="InterPro" id="IPR021518">
    <property type="entry name" value="DUF3181"/>
</dbReference>
<evidence type="ECO:0000313" key="1">
    <source>
        <dbReference type="EMBL" id="AOW98448.1"/>
    </source>
</evidence>
<reference evidence="2" key="1">
    <citation type="submission" date="2016-10" db="EMBL/GenBank/DDBJ databases">
        <title>Comparative genomics uncovers the prolific and rare metabolic potential of the cyanobacterial genus Moorea.</title>
        <authorList>
            <person name="Leao T."/>
            <person name="Castelao G."/>
            <person name="Korobeynikov A."/>
            <person name="Monroe E.A."/>
            <person name="Podell S."/>
            <person name="Glukhov E."/>
            <person name="Allen E."/>
            <person name="Gerwick W.H."/>
            <person name="Gerwick L."/>
        </authorList>
    </citation>
    <scope>NUCLEOTIDE SEQUENCE [LARGE SCALE GENOMIC DNA]</scope>
    <source>
        <strain evidence="2">PAL-8-15-08-1</strain>
    </source>
</reference>
<dbReference type="Pfam" id="PF11378">
    <property type="entry name" value="DUF3181"/>
    <property type="match status" value="1"/>
</dbReference>
<dbReference type="RefSeq" id="WP_070390955.1">
    <property type="nucleotide sequence ID" value="NZ_CP017599.1"/>
</dbReference>
<name>A0A1D8TLC5_9CYAN</name>
<proteinExistence type="predicted"/>
<accession>A0A1D8TLC5</accession>